<accession>A0A4R1S4P3</accession>
<name>A0A4R1S4P3_HYDET</name>
<feature type="region of interest" description="Disordered" evidence="1">
    <location>
        <begin position="81"/>
        <end position="117"/>
    </location>
</feature>
<feature type="compositionally biased region" description="Basic and acidic residues" evidence="1">
    <location>
        <begin position="97"/>
        <end position="108"/>
    </location>
</feature>
<evidence type="ECO:0000256" key="1">
    <source>
        <dbReference type="SAM" id="MobiDB-lite"/>
    </source>
</evidence>
<organism evidence="2 3">
    <name type="scientific">Hydrogenispora ethanolica</name>
    <dbReference type="NCBI Taxonomy" id="1082276"/>
    <lineage>
        <taxon>Bacteria</taxon>
        <taxon>Bacillati</taxon>
        <taxon>Bacillota</taxon>
        <taxon>Hydrogenispora</taxon>
    </lineage>
</organism>
<sequence length="117" mass="13476">MGNHRHNKDNPNARQVLTCYYYPDHPRAKEIEDWRERHSTEKITNAILEAILEQNDRETQSIEKTIDLAAEVAALREEVEELKKRPFTAPAASEIGGNKETEENREPDPDVGGFFED</sequence>
<dbReference type="EMBL" id="SLUN01000004">
    <property type="protein sequence ID" value="TCL74263.1"/>
    <property type="molecule type" value="Genomic_DNA"/>
</dbReference>
<proteinExistence type="predicted"/>
<reference evidence="2 3" key="1">
    <citation type="submission" date="2019-03" db="EMBL/GenBank/DDBJ databases">
        <title>Genomic Encyclopedia of Type Strains, Phase IV (KMG-IV): sequencing the most valuable type-strain genomes for metagenomic binning, comparative biology and taxonomic classification.</title>
        <authorList>
            <person name="Goeker M."/>
        </authorList>
    </citation>
    <scope>NUCLEOTIDE SEQUENCE [LARGE SCALE GENOMIC DNA]</scope>
    <source>
        <strain evidence="2 3">LX-B</strain>
    </source>
</reference>
<evidence type="ECO:0000313" key="3">
    <source>
        <dbReference type="Proteomes" id="UP000295008"/>
    </source>
</evidence>
<keyword evidence="3" id="KW-1185">Reference proteome</keyword>
<gene>
    <name evidence="2" type="ORF">EDC14_1004201</name>
</gene>
<dbReference type="AlphaFoldDB" id="A0A4R1S4P3"/>
<comment type="caution">
    <text evidence="2">The sequence shown here is derived from an EMBL/GenBank/DDBJ whole genome shotgun (WGS) entry which is preliminary data.</text>
</comment>
<evidence type="ECO:0000313" key="2">
    <source>
        <dbReference type="EMBL" id="TCL74263.1"/>
    </source>
</evidence>
<protein>
    <submittedName>
        <fullName evidence="2">Uncharacterized protein</fullName>
    </submittedName>
</protein>
<dbReference type="Proteomes" id="UP000295008">
    <property type="component" value="Unassembled WGS sequence"/>
</dbReference>
<dbReference type="RefSeq" id="WP_132013249.1">
    <property type="nucleotide sequence ID" value="NZ_SLUN01000004.1"/>
</dbReference>